<keyword evidence="2 12" id="KW-0645">Protease</keyword>
<evidence type="ECO:0000256" key="1">
    <source>
        <dbReference type="ARBA" id="ARBA00022536"/>
    </source>
</evidence>
<evidence type="ECO:0000259" key="13">
    <source>
        <dbReference type="PROSITE" id="PS01180"/>
    </source>
</evidence>
<dbReference type="Pfam" id="PF00431">
    <property type="entry name" value="CUB"/>
    <property type="match status" value="2"/>
</dbReference>
<dbReference type="Gene3D" id="3.40.390.10">
    <property type="entry name" value="Collagenase (Catalytic Domain)"/>
    <property type="match status" value="1"/>
</dbReference>
<evidence type="ECO:0000259" key="14">
    <source>
        <dbReference type="PROSITE" id="PS51864"/>
    </source>
</evidence>
<dbReference type="SUPFAM" id="SSF55486">
    <property type="entry name" value="Metalloproteases ('zincins'), catalytic domain"/>
    <property type="match status" value="1"/>
</dbReference>
<dbReference type="AlphaFoldDB" id="A0A8J2H7G4"/>
<comment type="caution">
    <text evidence="11">Lacks conserved residue(s) required for the propagation of feature annotation.</text>
</comment>
<dbReference type="InterPro" id="IPR001506">
    <property type="entry name" value="Peptidase_M12A"/>
</dbReference>
<keyword evidence="6 12" id="KW-0378">Hydrolase</keyword>
<evidence type="ECO:0000256" key="8">
    <source>
        <dbReference type="ARBA" id="ARBA00023049"/>
    </source>
</evidence>
<dbReference type="GO" id="GO:0008270">
    <property type="term" value="F:zinc ion binding"/>
    <property type="evidence" value="ECO:0007669"/>
    <property type="project" value="InterPro"/>
</dbReference>
<evidence type="ECO:0000256" key="11">
    <source>
        <dbReference type="PROSITE-ProRule" id="PRU00059"/>
    </source>
</evidence>
<accession>A0A8J2H7G4</accession>
<evidence type="ECO:0000256" key="3">
    <source>
        <dbReference type="ARBA" id="ARBA00022723"/>
    </source>
</evidence>
<protein>
    <recommendedName>
        <fullName evidence="12">Metalloendopeptidase</fullName>
        <ecNumber evidence="12">3.4.24.-</ecNumber>
    </recommendedName>
</protein>
<organism evidence="15 16">
    <name type="scientific">Cotesia congregata</name>
    <name type="common">Parasitoid wasp</name>
    <name type="synonym">Apanteles congregatus</name>
    <dbReference type="NCBI Taxonomy" id="51543"/>
    <lineage>
        <taxon>Eukaryota</taxon>
        <taxon>Metazoa</taxon>
        <taxon>Ecdysozoa</taxon>
        <taxon>Arthropoda</taxon>
        <taxon>Hexapoda</taxon>
        <taxon>Insecta</taxon>
        <taxon>Pterygota</taxon>
        <taxon>Neoptera</taxon>
        <taxon>Endopterygota</taxon>
        <taxon>Hymenoptera</taxon>
        <taxon>Apocrita</taxon>
        <taxon>Ichneumonoidea</taxon>
        <taxon>Braconidae</taxon>
        <taxon>Microgastrinae</taxon>
        <taxon>Cotesia</taxon>
    </lineage>
</organism>
<evidence type="ECO:0000256" key="9">
    <source>
        <dbReference type="ARBA" id="ARBA00023157"/>
    </source>
</evidence>
<dbReference type="GO" id="GO:0006508">
    <property type="term" value="P:proteolysis"/>
    <property type="evidence" value="ECO:0007669"/>
    <property type="project" value="UniProtKB-KW"/>
</dbReference>
<keyword evidence="10" id="KW-0325">Glycoprotein</keyword>
<feature type="domain" description="Peptidase M12A" evidence="14">
    <location>
        <begin position="32"/>
        <end position="235"/>
    </location>
</feature>
<dbReference type="Pfam" id="PF01400">
    <property type="entry name" value="Astacin"/>
    <property type="match status" value="1"/>
</dbReference>
<evidence type="ECO:0000256" key="5">
    <source>
        <dbReference type="ARBA" id="ARBA00022737"/>
    </source>
</evidence>
<comment type="caution">
    <text evidence="15">The sequence shown here is derived from an EMBL/GenBank/DDBJ whole genome shotgun (WGS) entry which is preliminary data.</text>
</comment>
<sequence>MKKFFCEVIKIFFIFLIFISYVKSSRLSKRSVAIGDDNYKWSHGVIMYKINEKVFNSSRILSIFRAMRHWEASTCVKFVELDTKILHPDYIFFTKSEEKKCDSNVGQYYCAENPIRLADSCTHQDIIRQLGHIIGLYFEHQRPDRDEYVKVHDINIQSNHEFDFEKQDKKNVRTFGFPYDFNSIMQVGRRVGARSESEDTLTPVKKVNGKLPVIGDAKGASEIDIQVVNLLYNCPKCGRTIQETSGVIKSPVTPESLYSNQVIECEWRMLAPHGHRIKFAITSLDIYETADCATDYLEIADGYSDDKALRRKFCRTGNEASLHSTDNRMLVKYRKSGESTHKGFTAQYQQTCNHTIFVDGKTVHLESPNYPEPYGANQQCFWRLVAPENHQLAVKLDFVELENEEDNCSLKFDDGRTETSACALDKAAEYFSSDNYLNVTFIPRSTGRNGFSISVAVKILV</sequence>
<evidence type="ECO:0000256" key="7">
    <source>
        <dbReference type="ARBA" id="ARBA00022833"/>
    </source>
</evidence>
<dbReference type="CDD" id="cd00041">
    <property type="entry name" value="CUB"/>
    <property type="match status" value="2"/>
</dbReference>
<dbReference type="PANTHER" id="PTHR10127">
    <property type="entry name" value="DISCOIDIN, CUB, EGF, LAMININ , AND ZINC METALLOPROTEASE DOMAIN CONTAINING"/>
    <property type="match status" value="1"/>
</dbReference>
<dbReference type="FunFam" id="2.60.120.290:FF:000003">
    <property type="entry name" value="Neuropilin"/>
    <property type="match status" value="1"/>
</dbReference>
<feature type="domain" description="CUB" evidence="13">
    <location>
        <begin position="352"/>
        <end position="458"/>
    </location>
</feature>
<keyword evidence="1" id="KW-0245">EGF-like domain</keyword>
<comment type="cofactor">
    <cofactor evidence="12">
        <name>Zn(2+)</name>
        <dbReference type="ChEBI" id="CHEBI:29105"/>
    </cofactor>
    <text evidence="12">Binds 1 zinc ion per subunit.</text>
</comment>
<dbReference type="GO" id="GO:0004222">
    <property type="term" value="F:metalloendopeptidase activity"/>
    <property type="evidence" value="ECO:0007669"/>
    <property type="project" value="UniProtKB-UniRule"/>
</dbReference>
<dbReference type="PANTHER" id="PTHR10127:SF861">
    <property type="entry name" value="DORSAL-VENTRAL PATTERNING PROTEIN TOLLOID-RELATED"/>
    <property type="match status" value="1"/>
</dbReference>
<keyword evidence="8 12" id="KW-0482">Metalloprotease</keyword>
<name>A0A8J2H7G4_COTCN</name>
<proteinExistence type="predicted"/>
<dbReference type="InterPro" id="IPR024079">
    <property type="entry name" value="MetalloPept_cat_dom_sf"/>
</dbReference>
<keyword evidence="16" id="KW-1185">Reference proteome</keyword>
<keyword evidence="7 12" id="KW-0862">Zinc</keyword>
<dbReference type="SMART" id="SM00042">
    <property type="entry name" value="CUB"/>
    <property type="match status" value="2"/>
</dbReference>
<dbReference type="EMBL" id="CAJNRD030001118">
    <property type="protein sequence ID" value="CAG5081553.1"/>
    <property type="molecule type" value="Genomic_DNA"/>
</dbReference>
<dbReference type="InterPro" id="IPR000859">
    <property type="entry name" value="CUB_dom"/>
</dbReference>
<evidence type="ECO:0000313" key="16">
    <source>
        <dbReference type="Proteomes" id="UP000786811"/>
    </source>
</evidence>
<keyword evidence="3 12" id="KW-0479">Metal-binding</keyword>
<evidence type="ECO:0000256" key="10">
    <source>
        <dbReference type="ARBA" id="ARBA00023180"/>
    </source>
</evidence>
<gene>
    <name evidence="15" type="ORF">HICCMSTLAB_LOCUS3317</name>
</gene>
<evidence type="ECO:0000313" key="15">
    <source>
        <dbReference type="EMBL" id="CAG5081553.1"/>
    </source>
</evidence>
<keyword evidence="4" id="KW-0732">Signal</keyword>
<dbReference type="EC" id="3.4.24.-" evidence="12"/>
<dbReference type="SUPFAM" id="SSF49854">
    <property type="entry name" value="Spermadhesin, CUB domain"/>
    <property type="match status" value="2"/>
</dbReference>
<feature type="domain" description="CUB" evidence="13">
    <location>
        <begin position="237"/>
        <end position="351"/>
    </location>
</feature>
<dbReference type="PROSITE" id="PS51864">
    <property type="entry name" value="ASTACIN"/>
    <property type="match status" value="1"/>
</dbReference>
<keyword evidence="9" id="KW-1015">Disulfide bond</keyword>
<dbReference type="SMART" id="SM00235">
    <property type="entry name" value="ZnMc"/>
    <property type="match status" value="1"/>
</dbReference>
<evidence type="ECO:0000256" key="6">
    <source>
        <dbReference type="ARBA" id="ARBA00022801"/>
    </source>
</evidence>
<evidence type="ECO:0000256" key="4">
    <source>
        <dbReference type="ARBA" id="ARBA00022729"/>
    </source>
</evidence>
<keyword evidence="5" id="KW-0677">Repeat</keyword>
<reference evidence="15" key="1">
    <citation type="submission" date="2021-04" db="EMBL/GenBank/DDBJ databases">
        <authorList>
            <person name="Chebbi M.A.C M."/>
        </authorList>
    </citation>
    <scope>NUCLEOTIDE SEQUENCE</scope>
</reference>
<evidence type="ECO:0000256" key="2">
    <source>
        <dbReference type="ARBA" id="ARBA00022670"/>
    </source>
</evidence>
<dbReference type="PRINTS" id="PR00480">
    <property type="entry name" value="ASTACIN"/>
</dbReference>
<dbReference type="PROSITE" id="PS01180">
    <property type="entry name" value="CUB"/>
    <property type="match status" value="2"/>
</dbReference>
<dbReference type="OrthoDB" id="10009301at2759"/>
<dbReference type="InterPro" id="IPR035914">
    <property type="entry name" value="Sperma_CUB_dom_sf"/>
</dbReference>
<evidence type="ECO:0000256" key="12">
    <source>
        <dbReference type="RuleBase" id="RU361183"/>
    </source>
</evidence>
<dbReference type="Proteomes" id="UP000786811">
    <property type="component" value="Unassembled WGS sequence"/>
</dbReference>
<dbReference type="InterPro" id="IPR006026">
    <property type="entry name" value="Peptidase_Metallo"/>
</dbReference>
<dbReference type="Gene3D" id="2.60.120.290">
    <property type="entry name" value="Spermadhesin, CUB domain"/>
    <property type="match status" value="2"/>
</dbReference>